<feature type="domain" description="AB hydrolase-1" evidence="2">
    <location>
        <begin position="3"/>
        <end position="294"/>
    </location>
</feature>
<dbReference type="EMBL" id="CP006272">
    <property type="protein sequence ID" value="AGZ42830.1"/>
    <property type="molecule type" value="Genomic_DNA"/>
</dbReference>
<evidence type="ECO:0000259" key="2">
    <source>
        <dbReference type="Pfam" id="PF00561"/>
    </source>
</evidence>
<dbReference type="PATRIC" id="fig|1246995.3.peg.4621"/>
<dbReference type="eggNOG" id="COG0596">
    <property type="taxonomic scope" value="Bacteria"/>
</dbReference>
<dbReference type="GO" id="GO:0016787">
    <property type="term" value="F:hydrolase activity"/>
    <property type="evidence" value="ECO:0007669"/>
    <property type="project" value="UniProtKB-KW"/>
</dbReference>
<evidence type="ECO:0000313" key="3">
    <source>
        <dbReference type="EMBL" id="AGZ42830.1"/>
    </source>
</evidence>
<dbReference type="HOGENOM" id="CLU_020336_7_2_11"/>
<keyword evidence="4" id="KW-1185">Reference proteome</keyword>
<evidence type="ECO:0000313" key="4">
    <source>
        <dbReference type="Proteomes" id="UP000017746"/>
    </source>
</evidence>
<dbReference type="STRING" id="1246995.AFR_22800"/>
<dbReference type="Pfam" id="PF00561">
    <property type="entry name" value="Abhydrolase_1"/>
    <property type="match status" value="1"/>
</dbReference>
<gene>
    <name evidence="3" type="ORF">AFR_22800</name>
</gene>
<organism evidence="3 4">
    <name type="scientific">Actinoplanes friuliensis DSM 7358</name>
    <dbReference type="NCBI Taxonomy" id="1246995"/>
    <lineage>
        <taxon>Bacteria</taxon>
        <taxon>Bacillati</taxon>
        <taxon>Actinomycetota</taxon>
        <taxon>Actinomycetes</taxon>
        <taxon>Micromonosporales</taxon>
        <taxon>Micromonosporaceae</taxon>
        <taxon>Actinoplanes</taxon>
    </lineage>
</organism>
<keyword evidence="1" id="KW-0378">Hydrolase</keyword>
<sequence>MSLMIFVHGWPELGLVWRAQAEHFTAAGWRCVTPDLRGYGTAPAPDDTSAYAVEHVVADLIALHDSLGGEPAVWVGHDWGSPVVWALAAHHPERVRAVASLCVPYLPQGFALETLVPLVDRDLYPAERFPYGQWDYYRYYAESFEQVTADFEADVEATVSLLFRRGRPESVQRPARSAGVRANGGWFGAARRAPQLPRDETMLSAEDHATIVASLSAKGFRGPGAWYLNDDANVAYAARAAYPELRMPVLFVHAAWDAICETRGSRLAEPMRAACTDLTETTIDAGHEVMLEAPAETTTALATWLAAAGLTP</sequence>
<reference evidence="3 4" key="1">
    <citation type="journal article" date="2014" name="J. Biotechnol.">
        <title>Complete genome sequence of the actinobacterium Actinoplanes friuliensis HAG 010964, producer of the lipopeptide antibiotic friulimycin.</title>
        <authorList>
            <person name="Ruckert C."/>
            <person name="Szczepanowski R."/>
            <person name="Albersmeier A."/>
            <person name="Goesmann A."/>
            <person name="Fischer N."/>
            <person name="Steinkamper A."/>
            <person name="Puhler A."/>
            <person name="Biener R."/>
            <person name="Schwartz D."/>
            <person name="Kalinowski J."/>
        </authorList>
    </citation>
    <scope>NUCLEOTIDE SEQUENCE [LARGE SCALE GENOMIC DNA]</scope>
    <source>
        <strain evidence="3 4">DSM 7358</strain>
    </source>
</reference>
<dbReference type="RefSeq" id="WP_023363327.1">
    <property type="nucleotide sequence ID" value="NC_022657.1"/>
</dbReference>
<dbReference type="KEGG" id="afs:AFR_22800"/>
<dbReference type="InterPro" id="IPR000073">
    <property type="entry name" value="AB_hydrolase_1"/>
</dbReference>
<dbReference type="PANTHER" id="PTHR43329">
    <property type="entry name" value="EPOXIDE HYDROLASE"/>
    <property type="match status" value="1"/>
</dbReference>
<accession>U5W4B7</accession>
<dbReference type="Proteomes" id="UP000017746">
    <property type="component" value="Chromosome"/>
</dbReference>
<dbReference type="Gene3D" id="3.40.50.1820">
    <property type="entry name" value="alpha/beta hydrolase"/>
    <property type="match status" value="1"/>
</dbReference>
<name>U5W4B7_9ACTN</name>
<dbReference type="InterPro" id="IPR000639">
    <property type="entry name" value="Epox_hydrolase-like"/>
</dbReference>
<dbReference type="OrthoDB" id="2987348at2"/>
<dbReference type="InterPro" id="IPR029058">
    <property type="entry name" value="AB_hydrolase_fold"/>
</dbReference>
<dbReference type="SUPFAM" id="SSF53474">
    <property type="entry name" value="alpha/beta-Hydrolases"/>
    <property type="match status" value="1"/>
</dbReference>
<protein>
    <recommendedName>
        <fullName evidence="2">AB hydrolase-1 domain-containing protein</fullName>
    </recommendedName>
</protein>
<dbReference type="PRINTS" id="PR00412">
    <property type="entry name" value="EPOXHYDRLASE"/>
</dbReference>
<evidence type="ECO:0000256" key="1">
    <source>
        <dbReference type="ARBA" id="ARBA00022801"/>
    </source>
</evidence>
<dbReference type="AlphaFoldDB" id="U5W4B7"/>
<proteinExistence type="predicted"/>